<gene>
    <name evidence="1" type="ORF">BHM03_00046790</name>
</gene>
<reference evidence="1" key="1">
    <citation type="journal article" date="2018" name="Data Brief">
        <title>Genome sequence data from 17 accessions of Ensete ventricosum, a staple food crop for millions in Ethiopia.</title>
        <authorList>
            <person name="Yemataw Z."/>
            <person name="Muzemil S."/>
            <person name="Ambachew D."/>
            <person name="Tripathi L."/>
            <person name="Tesfaye K."/>
            <person name="Chala A."/>
            <person name="Farbos A."/>
            <person name="O'Neill P."/>
            <person name="Moore K."/>
            <person name="Grant M."/>
            <person name="Studholme D.J."/>
        </authorList>
    </citation>
    <scope>NUCLEOTIDE SEQUENCE [LARGE SCALE GENOMIC DNA]</scope>
    <source>
        <tissue evidence="1">Leaf</tissue>
    </source>
</reference>
<accession>A0A444DVE4</accession>
<evidence type="ECO:0000313" key="1">
    <source>
        <dbReference type="EMBL" id="RZR74965.1"/>
    </source>
</evidence>
<protein>
    <submittedName>
        <fullName evidence="1">Uncharacterized protein</fullName>
    </submittedName>
</protein>
<dbReference type="AlphaFoldDB" id="A0A444DVE4"/>
<organism evidence="1">
    <name type="scientific">Ensete ventricosum</name>
    <name type="common">Abyssinian banana</name>
    <name type="synonym">Musa ensete</name>
    <dbReference type="NCBI Taxonomy" id="4639"/>
    <lineage>
        <taxon>Eukaryota</taxon>
        <taxon>Viridiplantae</taxon>
        <taxon>Streptophyta</taxon>
        <taxon>Embryophyta</taxon>
        <taxon>Tracheophyta</taxon>
        <taxon>Spermatophyta</taxon>
        <taxon>Magnoliopsida</taxon>
        <taxon>Liliopsida</taxon>
        <taxon>Zingiberales</taxon>
        <taxon>Musaceae</taxon>
        <taxon>Ensete</taxon>
    </lineage>
</organism>
<name>A0A444DVE4_ENSVE</name>
<sequence>MNQSINKYQIASFRIRHLYAAKAGPIAEGIPQISLPSSSDVIKSSTHPPLTAGATVPGDTTWTTHRNQQGTWPSKDCSQRPGKRLTTTPACLPSFAARPDLFSRSRRHHQALLRALAATVPAHCLRLHACRWAPQQSNALTSLIPHESNQETDNPPPPSPSSSHIMRL</sequence>
<dbReference type="Proteomes" id="UP000290560">
    <property type="component" value="Unassembled WGS sequence"/>
</dbReference>
<dbReference type="EMBL" id="KV876478">
    <property type="protein sequence ID" value="RZR74965.1"/>
    <property type="molecule type" value="Genomic_DNA"/>
</dbReference>
<proteinExistence type="predicted"/>